<name>A0AAN7MD84_TRANT</name>
<proteinExistence type="predicted"/>
<keyword evidence="2" id="KW-1185">Reference proteome</keyword>
<sequence length="106" mass="11849">MGNSAEKDQAEKVQPCLSSNFIFFVPEVCLSESPKEKRKTFCSRRKHNSGVNPLLGQRTLIICPLRKASAQDIICKQHRVILNMVAINASMKLCKQVSISTETQIS</sequence>
<protein>
    <submittedName>
        <fullName evidence="1">Uncharacterized protein</fullName>
    </submittedName>
</protein>
<dbReference type="EMBL" id="JAXQNO010000006">
    <property type="protein sequence ID" value="KAK4796312.1"/>
    <property type="molecule type" value="Genomic_DNA"/>
</dbReference>
<dbReference type="Proteomes" id="UP001346149">
    <property type="component" value="Unassembled WGS sequence"/>
</dbReference>
<accession>A0AAN7MD84</accession>
<evidence type="ECO:0000313" key="2">
    <source>
        <dbReference type="Proteomes" id="UP001346149"/>
    </source>
</evidence>
<evidence type="ECO:0000313" key="1">
    <source>
        <dbReference type="EMBL" id="KAK4796312.1"/>
    </source>
</evidence>
<gene>
    <name evidence="1" type="ORF">SAY86_028638</name>
</gene>
<dbReference type="AlphaFoldDB" id="A0AAN7MD84"/>
<comment type="caution">
    <text evidence="1">The sequence shown here is derived from an EMBL/GenBank/DDBJ whole genome shotgun (WGS) entry which is preliminary data.</text>
</comment>
<reference evidence="1 2" key="1">
    <citation type="journal article" date="2023" name="Hortic Res">
        <title>Pangenome of water caltrop reveals structural variations and asymmetric subgenome divergence after allopolyploidization.</title>
        <authorList>
            <person name="Zhang X."/>
            <person name="Chen Y."/>
            <person name="Wang L."/>
            <person name="Yuan Y."/>
            <person name="Fang M."/>
            <person name="Shi L."/>
            <person name="Lu R."/>
            <person name="Comes H.P."/>
            <person name="Ma Y."/>
            <person name="Chen Y."/>
            <person name="Huang G."/>
            <person name="Zhou Y."/>
            <person name="Zheng Z."/>
            <person name="Qiu Y."/>
        </authorList>
    </citation>
    <scope>NUCLEOTIDE SEQUENCE [LARGE SCALE GENOMIC DNA]</scope>
    <source>
        <strain evidence="1">F231</strain>
    </source>
</reference>
<organism evidence="1 2">
    <name type="scientific">Trapa natans</name>
    <name type="common">Water chestnut</name>
    <dbReference type="NCBI Taxonomy" id="22666"/>
    <lineage>
        <taxon>Eukaryota</taxon>
        <taxon>Viridiplantae</taxon>
        <taxon>Streptophyta</taxon>
        <taxon>Embryophyta</taxon>
        <taxon>Tracheophyta</taxon>
        <taxon>Spermatophyta</taxon>
        <taxon>Magnoliopsida</taxon>
        <taxon>eudicotyledons</taxon>
        <taxon>Gunneridae</taxon>
        <taxon>Pentapetalae</taxon>
        <taxon>rosids</taxon>
        <taxon>malvids</taxon>
        <taxon>Myrtales</taxon>
        <taxon>Lythraceae</taxon>
        <taxon>Trapa</taxon>
    </lineage>
</organism>